<proteinExistence type="predicted"/>
<protein>
    <submittedName>
        <fullName evidence="2">Uncharacterized protein</fullName>
    </submittedName>
</protein>
<dbReference type="Proteomes" id="UP000722485">
    <property type="component" value="Unassembled WGS sequence"/>
</dbReference>
<accession>A0A9P5L5R7</accession>
<evidence type="ECO:0000313" key="3">
    <source>
        <dbReference type="Proteomes" id="UP000722485"/>
    </source>
</evidence>
<dbReference type="AlphaFoldDB" id="A0A9P5L5R7"/>
<evidence type="ECO:0000256" key="1">
    <source>
        <dbReference type="SAM" id="MobiDB-lite"/>
    </source>
</evidence>
<organism evidence="2 3">
    <name type="scientific">Cylindrodendrum hubeiense</name>
    <dbReference type="NCBI Taxonomy" id="595255"/>
    <lineage>
        <taxon>Eukaryota</taxon>
        <taxon>Fungi</taxon>
        <taxon>Dikarya</taxon>
        <taxon>Ascomycota</taxon>
        <taxon>Pezizomycotina</taxon>
        <taxon>Sordariomycetes</taxon>
        <taxon>Hypocreomycetidae</taxon>
        <taxon>Hypocreales</taxon>
        <taxon>Nectriaceae</taxon>
        <taxon>Cylindrodendrum</taxon>
    </lineage>
</organism>
<comment type="caution">
    <text evidence="2">The sequence shown here is derived from an EMBL/GenBank/DDBJ whole genome shotgun (WGS) entry which is preliminary data.</text>
</comment>
<dbReference type="EMBL" id="JAANBB010000518">
    <property type="protein sequence ID" value="KAF7540657.1"/>
    <property type="molecule type" value="Genomic_DNA"/>
</dbReference>
<gene>
    <name evidence="2" type="ORF">G7Z17_g12136</name>
</gene>
<sequence>MRRLRRPALSLTIGDGLVDKLASDVIRRLLVVLLGRQRSAPQLIATDGRPGIQMMEGDSAQQQESDGAGVIQ</sequence>
<keyword evidence="3" id="KW-1185">Reference proteome</keyword>
<evidence type="ECO:0000313" key="2">
    <source>
        <dbReference type="EMBL" id="KAF7540657.1"/>
    </source>
</evidence>
<feature type="region of interest" description="Disordered" evidence="1">
    <location>
        <begin position="49"/>
        <end position="72"/>
    </location>
</feature>
<reference evidence="2" key="1">
    <citation type="submission" date="2020-03" db="EMBL/GenBank/DDBJ databases">
        <title>Draft Genome Sequence of Cylindrodendrum hubeiense.</title>
        <authorList>
            <person name="Buettner E."/>
            <person name="Kellner H."/>
        </authorList>
    </citation>
    <scope>NUCLEOTIDE SEQUENCE</scope>
    <source>
        <strain evidence="2">IHI 201604</strain>
    </source>
</reference>
<name>A0A9P5L5R7_9HYPO</name>